<proteinExistence type="inferred from homology"/>
<keyword evidence="5 7" id="KW-1133">Transmembrane helix</keyword>
<comment type="similarity">
    <text evidence="2">Belongs to the CPA3 antiporters (TC 2.A.63) subunit E family.</text>
</comment>
<protein>
    <submittedName>
        <fullName evidence="8">Multisubunit sodium/proton antiporter MrpE subunit</fullName>
    </submittedName>
</protein>
<organism evidence="8 9">
    <name type="scientific">Halopolyspora algeriensis</name>
    <dbReference type="NCBI Taxonomy" id="1500506"/>
    <lineage>
        <taxon>Bacteria</taxon>
        <taxon>Bacillati</taxon>
        <taxon>Actinomycetota</taxon>
        <taxon>Actinomycetes</taxon>
        <taxon>Actinomycetes incertae sedis</taxon>
        <taxon>Halopolyspora</taxon>
    </lineage>
</organism>
<evidence type="ECO:0000313" key="8">
    <source>
        <dbReference type="EMBL" id="RCW43731.1"/>
    </source>
</evidence>
<keyword evidence="4 7" id="KW-0812">Transmembrane</keyword>
<accession>A0A368VPQ5</accession>
<dbReference type="NCBIfam" id="NF006521">
    <property type="entry name" value="PRK08965.1-5"/>
    <property type="match status" value="1"/>
</dbReference>
<dbReference type="InterPro" id="IPR002758">
    <property type="entry name" value="Cation_antiport_E"/>
</dbReference>
<dbReference type="Pfam" id="PF01899">
    <property type="entry name" value="MNHE"/>
    <property type="match status" value="1"/>
</dbReference>
<dbReference type="EMBL" id="QPJC01000006">
    <property type="protein sequence ID" value="RCW43731.1"/>
    <property type="molecule type" value="Genomic_DNA"/>
</dbReference>
<keyword evidence="3" id="KW-1003">Cell membrane</keyword>
<keyword evidence="6 7" id="KW-0472">Membrane</keyword>
<evidence type="ECO:0000256" key="1">
    <source>
        <dbReference type="ARBA" id="ARBA00004651"/>
    </source>
</evidence>
<keyword evidence="9" id="KW-1185">Reference proteome</keyword>
<evidence type="ECO:0000256" key="7">
    <source>
        <dbReference type="SAM" id="Phobius"/>
    </source>
</evidence>
<name>A0A368VPQ5_9ACTN</name>
<dbReference type="GO" id="GO:0008324">
    <property type="term" value="F:monoatomic cation transmembrane transporter activity"/>
    <property type="evidence" value="ECO:0007669"/>
    <property type="project" value="InterPro"/>
</dbReference>
<evidence type="ECO:0000256" key="3">
    <source>
        <dbReference type="ARBA" id="ARBA00022475"/>
    </source>
</evidence>
<evidence type="ECO:0000256" key="5">
    <source>
        <dbReference type="ARBA" id="ARBA00022989"/>
    </source>
</evidence>
<sequence length="210" mass="23439">MVPVADRAENERGPVERRRADRVVSRRRPVARLLRRFPLMAWLVLVWVMLWGTYDVGTVFFGIVIAMGVAVVFPTPPIATNMVLRPGRFLWLVGFLAWDMVISSVRVSWQALRYGRETRAGIVEVQLVTNSDHLTAMVANAVSLAPGTFVIQIDRANQICYVYTLGVSEGDAASIRHEVLAWERRVVHAVGSADEVTMVDAHVSAGRESR</sequence>
<dbReference type="AlphaFoldDB" id="A0A368VPQ5"/>
<evidence type="ECO:0000313" key="9">
    <source>
        <dbReference type="Proteomes" id="UP000253495"/>
    </source>
</evidence>
<dbReference type="GO" id="GO:0005886">
    <property type="term" value="C:plasma membrane"/>
    <property type="evidence" value="ECO:0007669"/>
    <property type="project" value="UniProtKB-SubCell"/>
</dbReference>
<feature type="transmembrane region" description="Helical" evidence="7">
    <location>
        <begin position="33"/>
        <end position="52"/>
    </location>
</feature>
<gene>
    <name evidence="8" type="ORF">DFQ14_106211</name>
</gene>
<comment type="caution">
    <text evidence="8">The sequence shown here is derived from an EMBL/GenBank/DDBJ whole genome shotgun (WGS) entry which is preliminary data.</text>
</comment>
<dbReference type="Proteomes" id="UP000253495">
    <property type="component" value="Unassembled WGS sequence"/>
</dbReference>
<dbReference type="PANTHER" id="PTHR34584">
    <property type="entry name" value="NA(+)/H(+) ANTIPORTER SUBUNIT E1"/>
    <property type="match status" value="1"/>
</dbReference>
<evidence type="ECO:0000256" key="6">
    <source>
        <dbReference type="ARBA" id="ARBA00023136"/>
    </source>
</evidence>
<feature type="transmembrane region" description="Helical" evidence="7">
    <location>
        <begin position="89"/>
        <end position="109"/>
    </location>
</feature>
<dbReference type="PANTHER" id="PTHR34584:SF1">
    <property type="entry name" value="NA(+)_H(+) ANTIPORTER SUBUNIT E1"/>
    <property type="match status" value="1"/>
</dbReference>
<evidence type="ECO:0000256" key="2">
    <source>
        <dbReference type="ARBA" id="ARBA00006228"/>
    </source>
</evidence>
<reference evidence="8 9" key="1">
    <citation type="submission" date="2018-07" db="EMBL/GenBank/DDBJ databases">
        <title>Genomic Encyclopedia of Type Strains, Phase III (KMG-III): the genomes of soil and plant-associated and newly described type strains.</title>
        <authorList>
            <person name="Whitman W."/>
        </authorList>
    </citation>
    <scope>NUCLEOTIDE SEQUENCE [LARGE SCALE GENOMIC DNA]</scope>
    <source>
        <strain evidence="8 9">CECT 8575</strain>
    </source>
</reference>
<comment type="subcellular location">
    <subcellularLocation>
        <location evidence="1">Cell membrane</location>
        <topology evidence="1">Multi-pass membrane protein</topology>
    </subcellularLocation>
</comment>
<evidence type="ECO:0000256" key="4">
    <source>
        <dbReference type="ARBA" id="ARBA00022692"/>
    </source>
</evidence>